<evidence type="ECO:0000313" key="3">
    <source>
        <dbReference type="Proteomes" id="UP000015106"/>
    </source>
</evidence>
<dbReference type="AlphaFoldDB" id="A0A8R7UZT1"/>
<dbReference type="Proteomes" id="UP000015106">
    <property type="component" value="Chromosome 7"/>
</dbReference>
<evidence type="ECO:0000256" key="1">
    <source>
        <dbReference type="SAM" id="MobiDB-lite"/>
    </source>
</evidence>
<feature type="compositionally biased region" description="Basic and acidic residues" evidence="1">
    <location>
        <begin position="381"/>
        <end position="412"/>
    </location>
</feature>
<feature type="compositionally biased region" description="Basic residues" evidence="1">
    <location>
        <begin position="353"/>
        <end position="366"/>
    </location>
</feature>
<keyword evidence="3" id="KW-1185">Reference proteome</keyword>
<reference evidence="3" key="1">
    <citation type="journal article" date="2013" name="Nature">
        <title>Draft genome of the wheat A-genome progenitor Triticum urartu.</title>
        <authorList>
            <person name="Ling H.Q."/>
            <person name="Zhao S."/>
            <person name="Liu D."/>
            <person name="Wang J."/>
            <person name="Sun H."/>
            <person name="Zhang C."/>
            <person name="Fan H."/>
            <person name="Li D."/>
            <person name="Dong L."/>
            <person name="Tao Y."/>
            <person name="Gao C."/>
            <person name="Wu H."/>
            <person name="Li Y."/>
            <person name="Cui Y."/>
            <person name="Guo X."/>
            <person name="Zheng S."/>
            <person name="Wang B."/>
            <person name="Yu K."/>
            <person name="Liang Q."/>
            <person name="Yang W."/>
            <person name="Lou X."/>
            <person name="Chen J."/>
            <person name="Feng M."/>
            <person name="Jian J."/>
            <person name="Zhang X."/>
            <person name="Luo G."/>
            <person name="Jiang Y."/>
            <person name="Liu J."/>
            <person name="Wang Z."/>
            <person name="Sha Y."/>
            <person name="Zhang B."/>
            <person name="Wu H."/>
            <person name="Tang D."/>
            <person name="Shen Q."/>
            <person name="Xue P."/>
            <person name="Zou S."/>
            <person name="Wang X."/>
            <person name="Liu X."/>
            <person name="Wang F."/>
            <person name="Yang Y."/>
            <person name="An X."/>
            <person name="Dong Z."/>
            <person name="Zhang K."/>
            <person name="Zhang X."/>
            <person name="Luo M.C."/>
            <person name="Dvorak J."/>
            <person name="Tong Y."/>
            <person name="Wang J."/>
            <person name="Yang H."/>
            <person name="Li Z."/>
            <person name="Wang D."/>
            <person name="Zhang A."/>
            <person name="Wang J."/>
        </authorList>
    </citation>
    <scope>NUCLEOTIDE SEQUENCE</scope>
    <source>
        <strain evidence="3">cv. G1812</strain>
    </source>
</reference>
<feature type="region of interest" description="Disordered" evidence="1">
    <location>
        <begin position="74"/>
        <end position="121"/>
    </location>
</feature>
<gene>
    <name evidence="2" type="primary">LOC125524302</name>
</gene>
<protein>
    <submittedName>
        <fullName evidence="2">Uncharacterized protein</fullName>
    </submittedName>
</protein>
<accession>A0A8R7UZT1</accession>
<sequence length="445" mass="49158">MYHESSQVVECLRAPVVPVVGEVPPDELLEPHLEAGGGLVPELLPRQADVGVREGHVPVPGHLHHVLLRVHPQVPLQDRHQRRHRHRRRVPQVEDPVRRRPALPPARPRAPPRRVQRRQAPAHDVVDVREVPGEVHVVPAPVHGDRLPLEDVPGEGEVGHVRPPPGSVHGEEAEAGHGQAVDVVVCVGDLLAGLLGGRVERRRPVRAVRLREGHRVVEPVDGGGGRPHHGRLRVRLLARLQERHQPRDVGVHVRRRVLHGVPHPGLRRQVEHVREGHHVEELGEQAAVVDVALHHEHAVRRQQRAPGLLQRRVVVLVEVVDADHAVAALPQGQRAVRAHEPGGAGHQHGQSRALRRPGRPAGRRRRADLPLPVQAAPGRGEVARRGVDEGVEAEVRGRHGHEEERPQEHGARGGEAPVQLPGHGTRPLDLHLARRRRQHVLLLLG</sequence>
<feature type="compositionally biased region" description="Basic residues" evidence="1">
    <location>
        <begin position="80"/>
        <end position="90"/>
    </location>
</feature>
<dbReference type="Gramene" id="TuG1812G0700001592.01.T01">
    <property type="protein sequence ID" value="TuG1812G0700001592.01.T01.cds351106"/>
    <property type="gene ID" value="TuG1812G0700001592.01"/>
</dbReference>
<evidence type="ECO:0000313" key="2">
    <source>
        <dbReference type="EnsemblPlants" id="TuG1812G0700001592.01.T01.cds351106"/>
    </source>
</evidence>
<dbReference type="EnsemblPlants" id="TuG1812G0700001592.01.T01">
    <property type="protein sequence ID" value="TuG1812G0700001592.01.T01.cds351106"/>
    <property type="gene ID" value="TuG1812G0700001592.01"/>
</dbReference>
<proteinExistence type="predicted"/>
<reference evidence="2" key="2">
    <citation type="submission" date="2018-03" db="EMBL/GenBank/DDBJ databases">
        <title>The Triticum urartu genome reveals the dynamic nature of wheat genome evolution.</title>
        <authorList>
            <person name="Ling H."/>
            <person name="Ma B."/>
            <person name="Shi X."/>
            <person name="Liu H."/>
            <person name="Dong L."/>
            <person name="Sun H."/>
            <person name="Cao Y."/>
            <person name="Gao Q."/>
            <person name="Zheng S."/>
            <person name="Li Y."/>
            <person name="Yu Y."/>
            <person name="Du H."/>
            <person name="Qi M."/>
            <person name="Li Y."/>
            <person name="Yu H."/>
            <person name="Cui Y."/>
            <person name="Wang N."/>
            <person name="Chen C."/>
            <person name="Wu H."/>
            <person name="Zhao Y."/>
            <person name="Zhang J."/>
            <person name="Li Y."/>
            <person name="Zhou W."/>
            <person name="Zhang B."/>
            <person name="Hu W."/>
            <person name="Eijk M."/>
            <person name="Tang J."/>
            <person name="Witsenboer H."/>
            <person name="Zhao S."/>
            <person name="Li Z."/>
            <person name="Zhang A."/>
            <person name="Wang D."/>
            <person name="Liang C."/>
        </authorList>
    </citation>
    <scope>NUCLEOTIDE SEQUENCE [LARGE SCALE GENOMIC DNA]</scope>
    <source>
        <strain evidence="2">cv. G1812</strain>
    </source>
</reference>
<reference evidence="2" key="3">
    <citation type="submission" date="2022-06" db="UniProtKB">
        <authorList>
            <consortium name="EnsemblPlants"/>
        </authorList>
    </citation>
    <scope>IDENTIFICATION</scope>
</reference>
<feature type="region of interest" description="Disordered" evidence="1">
    <location>
        <begin position="331"/>
        <end position="426"/>
    </location>
</feature>
<name>A0A8R7UZT1_TRIUA</name>
<organism evidence="2 3">
    <name type="scientific">Triticum urartu</name>
    <name type="common">Red wild einkorn</name>
    <name type="synonym">Crithodium urartu</name>
    <dbReference type="NCBI Taxonomy" id="4572"/>
    <lineage>
        <taxon>Eukaryota</taxon>
        <taxon>Viridiplantae</taxon>
        <taxon>Streptophyta</taxon>
        <taxon>Embryophyta</taxon>
        <taxon>Tracheophyta</taxon>
        <taxon>Spermatophyta</taxon>
        <taxon>Magnoliopsida</taxon>
        <taxon>Liliopsida</taxon>
        <taxon>Poales</taxon>
        <taxon>Poaceae</taxon>
        <taxon>BOP clade</taxon>
        <taxon>Pooideae</taxon>
        <taxon>Triticodae</taxon>
        <taxon>Triticeae</taxon>
        <taxon>Triticinae</taxon>
        <taxon>Triticum</taxon>
    </lineage>
</organism>